<evidence type="ECO:0000313" key="2">
    <source>
        <dbReference type="Proteomes" id="UP000184232"/>
    </source>
</evidence>
<organism evidence="1 2">
    <name type="scientific">Flavobacterium haoranii</name>
    <dbReference type="NCBI Taxonomy" id="683124"/>
    <lineage>
        <taxon>Bacteria</taxon>
        <taxon>Pseudomonadati</taxon>
        <taxon>Bacteroidota</taxon>
        <taxon>Flavobacteriia</taxon>
        <taxon>Flavobacteriales</taxon>
        <taxon>Flavobacteriaceae</taxon>
        <taxon>Flavobacterium</taxon>
    </lineage>
</organism>
<keyword evidence="2" id="KW-1185">Reference proteome</keyword>
<accession>A0A1M6CL85</accession>
<proteinExistence type="predicted"/>
<name>A0A1M6CL85_9FLAO</name>
<evidence type="ECO:0000313" key="1">
    <source>
        <dbReference type="EMBL" id="SHI61683.1"/>
    </source>
</evidence>
<dbReference type="Proteomes" id="UP000184232">
    <property type="component" value="Unassembled WGS sequence"/>
</dbReference>
<dbReference type="AlphaFoldDB" id="A0A1M6CL85"/>
<dbReference type="STRING" id="683124.SAMN05444337_0406"/>
<reference evidence="1 2" key="1">
    <citation type="submission" date="2016-11" db="EMBL/GenBank/DDBJ databases">
        <authorList>
            <person name="Jaros S."/>
            <person name="Januszkiewicz K."/>
            <person name="Wedrychowicz H."/>
        </authorList>
    </citation>
    <scope>NUCLEOTIDE SEQUENCE [LARGE SCALE GENOMIC DNA]</scope>
    <source>
        <strain evidence="1 2">DSM 22807</strain>
    </source>
</reference>
<sequence>MFLSREGINNKFLIPKVKVSFIKKDNVILHVSSLNKAQKCVDLLMQIWKKPYGQIKDWKF</sequence>
<dbReference type="EMBL" id="FQZH01000001">
    <property type="protein sequence ID" value="SHI61683.1"/>
    <property type="molecule type" value="Genomic_DNA"/>
</dbReference>
<protein>
    <submittedName>
        <fullName evidence="1">Uncharacterized protein</fullName>
    </submittedName>
</protein>
<gene>
    <name evidence="1" type="ORF">SAMN05444337_0406</name>
</gene>